<reference evidence="3 4" key="1">
    <citation type="submission" date="2019-04" db="EMBL/GenBank/DDBJ databases">
        <title>Annotation for the trematode Fasciola gigantica.</title>
        <authorList>
            <person name="Choi Y.-J."/>
        </authorList>
    </citation>
    <scope>NUCLEOTIDE SEQUENCE [LARGE SCALE GENOMIC DNA]</scope>
    <source>
        <strain evidence="3">Uganda_cow_1</strain>
    </source>
</reference>
<accession>A0A504Y7V1</accession>
<evidence type="ECO:0000256" key="1">
    <source>
        <dbReference type="SAM" id="MobiDB-lite"/>
    </source>
</evidence>
<dbReference type="PROSITE" id="PS50222">
    <property type="entry name" value="EF_HAND_2"/>
    <property type="match status" value="1"/>
</dbReference>
<dbReference type="InterPro" id="IPR011992">
    <property type="entry name" value="EF-hand-dom_pair"/>
</dbReference>
<dbReference type="Pfam" id="PF13499">
    <property type="entry name" value="EF-hand_7"/>
    <property type="match status" value="1"/>
</dbReference>
<gene>
    <name evidence="3" type="ORF">FGIG_06990</name>
</gene>
<sequence length="998" mass="115673">MSCPNASQNYPINRVFATTQNDTKREFLRGVVEHHPLTKCSEAVDLHRHIKSRKAPGGLMSYRVHDKDTYYYNLPLNSDEIPDFIQEAKCRQVKQKSRLSLDEVDLIIRSELAKKRYSIKRLFEVNSVNNMNSVSKAALLRIFATLCPHLTIDLFCRLLERYGLDKEYAVTFRQFEEAFTAHPLGKREPPVIFEGLGAECYLSVAQTFRMLQEIACDPKFDLKRLLPPSCFEPDGHVLCPQLRKALQLMRLNLTEENFRRLWTDKLDMLKVGSITTKHLCRILGLKEDGTPIGIHTTVTPLEAVGARGVPKLNRDPRLIEERKWPPFTLIASSSGEENSSKNKLKSELPTAGGTSFPLTKSHDWRAQAPGGANSPLFGCGDRYSKRLRMLEEHNPRFFDVMMCLRYKLENPYQSMLVAFKRQDPKHENRVRETDCLGVLKEYGLPINASDLATFLRGILSSSEATGWGIGRDKPPTTSFEAKDQANIRPGLVPYKRLLLYYQNRAKGSRARQIMKNLATKTVITVGESKAEHLTPAEIEEEFVKILHGSYMRLRKSLSEHGDARKCIEETAFRRIINETIDFDMTDEQWENLKKHLKYTEPKVINWQAFIDAFNHPSGVSEILTKNIFDASESHCPPTSEKYRGEMRDLTVLLKLVENTLRSRLRHIDRSYKHYDQKELNMISKEDFVELLAVQGLELIPAEVEYLWGLLDQIEPGQELHNYRQVLKFFFNGTGQLITEELRRRRHKTIRDPNLDPFLQWNADFKNQKAQELNNLLKAGKIVKTICPRGPTRPRPSDHRLTELCTKLESLVQKDWDKLHTTFLYADPSGKTKIMWEDFKLIARKFKFPLTEPELQELFLCFQSPEKDYFNYIDFMVHFAKTLPTEKVPKTVFDERTHTFTNTKTGQAMTFVEVISEIRKACTSQWRTLQEAFGKLDKSRLGKISINQIDEMLRKRDITLSQDDLYHLRSCYDRDLDGEISYHEFLQTTLKSFKPIERM</sequence>
<comment type="caution">
    <text evidence="3">The sequence shown here is derived from an EMBL/GenBank/DDBJ whole genome shotgun (WGS) entry which is preliminary data.</text>
</comment>
<name>A0A504Y7V1_FASGI</name>
<evidence type="ECO:0000313" key="3">
    <source>
        <dbReference type="EMBL" id="TPP56641.1"/>
    </source>
</evidence>
<keyword evidence="4" id="KW-1185">Reference proteome</keyword>
<dbReference type="AlphaFoldDB" id="A0A504Y7V1"/>
<dbReference type="Proteomes" id="UP000316759">
    <property type="component" value="Unassembled WGS sequence"/>
</dbReference>
<evidence type="ECO:0000259" key="2">
    <source>
        <dbReference type="PROSITE" id="PS50222"/>
    </source>
</evidence>
<dbReference type="InterPro" id="IPR052603">
    <property type="entry name" value="EFCB6"/>
</dbReference>
<dbReference type="OrthoDB" id="26525at2759"/>
<feature type="domain" description="EF-hand" evidence="2">
    <location>
        <begin position="662"/>
        <end position="697"/>
    </location>
</feature>
<dbReference type="STRING" id="46835.A0A504Y7V1"/>
<evidence type="ECO:0000313" key="4">
    <source>
        <dbReference type="Proteomes" id="UP000316759"/>
    </source>
</evidence>
<dbReference type="PANTHER" id="PTHR20875:SF2">
    <property type="entry name" value="EF-HAND CALCIUM-BINDING DOMAIN-CONTAINING PROTEIN 6"/>
    <property type="match status" value="1"/>
</dbReference>
<protein>
    <submittedName>
        <fullName evidence="3">EF-hand calcium-binding domain-containing protein 6</fullName>
    </submittedName>
</protein>
<dbReference type="InterPro" id="IPR002048">
    <property type="entry name" value="EF_hand_dom"/>
</dbReference>
<dbReference type="Gene3D" id="1.10.238.10">
    <property type="entry name" value="EF-hand"/>
    <property type="match status" value="2"/>
</dbReference>
<proteinExistence type="predicted"/>
<dbReference type="PANTHER" id="PTHR20875">
    <property type="entry name" value="EF-HAND CALCIUM-BINDING DOMAIN-CONTAINING PROTEIN 6-RELATED"/>
    <property type="match status" value="1"/>
</dbReference>
<dbReference type="GO" id="GO:0005509">
    <property type="term" value="F:calcium ion binding"/>
    <property type="evidence" value="ECO:0007669"/>
    <property type="project" value="InterPro"/>
</dbReference>
<feature type="region of interest" description="Disordered" evidence="1">
    <location>
        <begin position="330"/>
        <end position="353"/>
    </location>
</feature>
<dbReference type="EMBL" id="SUNJ01014245">
    <property type="protein sequence ID" value="TPP56641.1"/>
    <property type="molecule type" value="Genomic_DNA"/>
</dbReference>
<dbReference type="SUPFAM" id="SSF47473">
    <property type="entry name" value="EF-hand"/>
    <property type="match status" value="3"/>
</dbReference>
<organism evidence="3 4">
    <name type="scientific">Fasciola gigantica</name>
    <name type="common">Giant liver fluke</name>
    <dbReference type="NCBI Taxonomy" id="46835"/>
    <lineage>
        <taxon>Eukaryota</taxon>
        <taxon>Metazoa</taxon>
        <taxon>Spiralia</taxon>
        <taxon>Lophotrochozoa</taxon>
        <taxon>Platyhelminthes</taxon>
        <taxon>Trematoda</taxon>
        <taxon>Digenea</taxon>
        <taxon>Plagiorchiida</taxon>
        <taxon>Echinostomata</taxon>
        <taxon>Echinostomatoidea</taxon>
        <taxon>Fasciolidae</taxon>
        <taxon>Fasciola</taxon>
    </lineage>
</organism>